<evidence type="ECO:0008006" key="3">
    <source>
        <dbReference type="Google" id="ProtNLM"/>
    </source>
</evidence>
<keyword evidence="2" id="KW-1185">Reference proteome</keyword>
<organism evidence="1 2">
    <name type="scientific">Lentzea flaviverrucosa</name>
    <dbReference type="NCBI Taxonomy" id="200379"/>
    <lineage>
        <taxon>Bacteria</taxon>
        <taxon>Bacillati</taxon>
        <taxon>Actinomycetota</taxon>
        <taxon>Actinomycetes</taxon>
        <taxon>Pseudonocardiales</taxon>
        <taxon>Pseudonocardiaceae</taxon>
        <taxon>Lentzea</taxon>
    </lineage>
</organism>
<dbReference type="Proteomes" id="UP000199028">
    <property type="component" value="Unassembled WGS sequence"/>
</dbReference>
<dbReference type="EMBL" id="FOFT01000001">
    <property type="protein sequence ID" value="SEP87505.1"/>
    <property type="molecule type" value="Genomic_DNA"/>
</dbReference>
<gene>
    <name evidence="1" type="ORF">SAMN05216195_101463</name>
</gene>
<evidence type="ECO:0000313" key="2">
    <source>
        <dbReference type="Proteomes" id="UP000199028"/>
    </source>
</evidence>
<proteinExistence type="predicted"/>
<sequence length="251" mass="28521">MIAAVLVRFAYLAVSHTFAALWLLRMTYREKDVEILALRHQLAVLHRQLGAQRPRLLPEDRALLAALLVPLARATLCRLRLLVSPDTVLRWHRDVIKRRHARMSLNRGPGRPRTVASIRRLVLHRATENPSWGYRRIHGELALLGVAIAASTVWEIHKTAGIDPAPRRTTVIWADFLRSQAEAILAMDFVETVTLTGQRQYILAAIHHASRRVWILGITAHPTHAWVTQAIRNLLMDLEDIGHLARSGHYP</sequence>
<reference evidence="2" key="1">
    <citation type="submission" date="2016-10" db="EMBL/GenBank/DDBJ databases">
        <authorList>
            <person name="Varghese N."/>
            <person name="Submissions S."/>
        </authorList>
    </citation>
    <scope>NUCLEOTIDE SEQUENCE [LARGE SCALE GENOMIC DNA]</scope>
    <source>
        <strain evidence="2">CGMCC 4.578</strain>
    </source>
</reference>
<evidence type="ECO:0000313" key="1">
    <source>
        <dbReference type="EMBL" id="SEP87505.1"/>
    </source>
</evidence>
<accession>A0A1H9BF48</accession>
<protein>
    <recommendedName>
        <fullName evidence="3">Integrase core domain-containing protein</fullName>
    </recommendedName>
</protein>
<dbReference type="AlphaFoldDB" id="A0A1H9BF48"/>
<name>A0A1H9BF48_9PSEU</name>
<dbReference type="RefSeq" id="WP_245982798.1">
    <property type="nucleotide sequence ID" value="NZ_FOFT01000001.1"/>
</dbReference>